<proteinExistence type="predicted"/>
<dbReference type="EMBL" id="HACA01010970">
    <property type="protein sequence ID" value="CDW28331.1"/>
    <property type="molecule type" value="Transcribed_RNA"/>
</dbReference>
<name>A0A0K2TSF0_LEPSM</name>
<organism evidence="1">
    <name type="scientific">Lepeophtheirus salmonis</name>
    <name type="common">Salmon louse</name>
    <name type="synonym">Caligus salmonis</name>
    <dbReference type="NCBI Taxonomy" id="72036"/>
    <lineage>
        <taxon>Eukaryota</taxon>
        <taxon>Metazoa</taxon>
        <taxon>Ecdysozoa</taxon>
        <taxon>Arthropoda</taxon>
        <taxon>Crustacea</taxon>
        <taxon>Multicrustacea</taxon>
        <taxon>Hexanauplia</taxon>
        <taxon>Copepoda</taxon>
        <taxon>Siphonostomatoida</taxon>
        <taxon>Caligidae</taxon>
        <taxon>Lepeophtheirus</taxon>
    </lineage>
</organism>
<accession>A0A0K2TSF0</accession>
<sequence>MFSILKKTHNSINHSFIESVVTKYQMRRIQNDLFLRIELDPNSKKDQIILVCIKSTVLGRSRMFRPKSITNHHNHAVYILTMYFVYVK</sequence>
<evidence type="ECO:0000313" key="1">
    <source>
        <dbReference type="EMBL" id="CDW28331.1"/>
    </source>
</evidence>
<dbReference type="AlphaFoldDB" id="A0A0K2TSF0"/>
<protein>
    <submittedName>
        <fullName evidence="1">Uncharacterized protein</fullName>
    </submittedName>
</protein>
<reference evidence="1" key="1">
    <citation type="submission" date="2014-05" db="EMBL/GenBank/DDBJ databases">
        <authorList>
            <person name="Chronopoulou M."/>
        </authorList>
    </citation>
    <scope>NUCLEOTIDE SEQUENCE</scope>
    <source>
        <tissue evidence="1">Whole organism</tissue>
    </source>
</reference>